<protein>
    <submittedName>
        <fullName evidence="1">Uncharacterized protein GlcG (DUF336 family)</fullName>
    </submittedName>
</protein>
<dbReference type="Pfam" id="PF03928">
    <property type="entry name" value="HbpS-like"/>
    <property type="match status" value="1"/>
</dbReference>
<dbReference type="SUPFAM" id="SSF143744">
    <property type="entry name" value="GlcG-like"/>
    <property type="match status" value="1"/>
</dbReference>
<reference evidence="1 2" key="1">
    <citation type="submission" date="2019-06" db="EMBL/GenBank/DDBJ databases">
        <title>Sorghum-associated microbial communities from plants grown in Nebraska, USA.</title>
        <authorList>
            <person name="Schachtman D."/>
        </authorList>
    </citation>
    <scope>NUCLEOTIDE SEQUENCE [LARGE SCALE GENOMIC DNA]</scope>
    <source>
        <strain evidence="1 2">110</strain>
    </source>
</reference>
<accession>A0A543EJ04</accession>
<dbReference type="EMBL" id="VFPD01000001">
    <property type="protein sequence ID" value="TQM21555.1"/>
    <property type="molecule type" value="Genomic_DNA"/>
</dbReference>
<sequence length="142" mass="14531">MPGHQKANIMVLNYKTAEKALHAAKEKALSMNIPVSIAVVDTGGHLVALARLDSVYGVIDFAVKKAKTAVMFGVNSDIMGGIISETGVHGYGMLNSNEGLLTIAGGVVLKDTDGKIIGAIGSSGGTPEQDKEIARAGAQAIA</sequence>
<evidence type="ECO:0000313" key="2">
    <source>
        <dbReference type="Proteomes" id="UP000316437"/>
    </source>
</evidence>
<dbReference type="AlphaFoldDB" id="A0A543EJ04"/>
<proteinExistence type="predicted"/>
<comment type="caution">
    <text evidence="1">The sequence shown here is derived from an EMBL/GenBank/DDBJ whole genome shotgun (WGS) entry which is preliminary data.</text>
</comment>
<dbReference type="InterPro" id="IPR005624">
    <property type="entry name" value="PduO/GlcC-like"/>
</dbReference>
<dbReference type="PANTHER" id="PTHR34309">
    <property type="entry name" value="SLR1406 PROTEIN"/>
    <property type="match status" value="1"/>
</dbReference>
<gene>
    <name evidence="1" type="ORF">FB551_1244</name>
</gene>
<dbReference type="PANTHER" id="PTHR34309:SF10">
    <property type="entry name" value="SLR1406 PROTEIN"/>
    <property type="match status" value="1"/>
</dbReference>
<evidence type="ECO:0000313" key="1">
    <source>
        <dbReference type="EMBL" id="TQM21555.1"/>
    </source>
</evidence>
<name>A0A543EJ04_9FLAO</name>
<organism evidence="1 2">
    <name type="scientific">Chryseobacterium aquifrigidense</name>
    <dbReference type="NCBI Taxonomy" id="558021"/>
    <lineage>
        <taxon>Bacteria</taxon>
        <taxon>Pseudomonadati</taxon>
        <taxon>Bacteroidota</taxon>
        <taxon>Flavobacteriia</taxon>
        <taxon>Flavobacteriales</taxon>
        <taxon>Weeksellaceae</taxon>
        <taxon>Chryseobacterium group</taxon>
        <taxon>Chryseobacterium</taxon>
    </lineage>
</organism>
<keyword evidence="2" id="KW-1185">Reference proteome</keyword>
<dbReference type="Gene3D" id="3.30.450.150">
    <property type="entry name" value="Haem-degrading domain"/>
    <property type="match status" value="1"/>
</dbReference>
<dbReference type="InterPro" id="IPR038084">
    <property type="entry name" value="PduO/GlcC-like_sf"/>
</dbReference>
<dbReference type="Proteomes" id="UP000316437">
    <property type="component" value="Unassembled WGS sequence"/>
</dbReference>
<dbReference type="InterPro" id="IPR052517">
    <property type="entry name" value="GlcG_carb_metab_protein"/>
</dbReference>